<dbReference type="PANTHER" id="PTHR22916">
    <property type="entry name" value="GLYCOSYLTRANSFERASE"/>
    <property type="match status" value="1"/>
</dbReference>
<accession>A0A3D6AYZ0</accession>
<dbReference type="AlphaFoldDB" id="A0A3D6AYZ0"/>
<keyword evidence="2" id="KW-0808">Transferase</keyword>
<organism evidence="2 5">
    <name type="scientific">Bacteroides cellulosilyticus</name>
    <dbReference type="NCBI Taxonomy" id="246787"/>
    <lineage>
        <taxon>Bacteria</taxon>
        <taxon>Pseudomonadati</taxon>
        <taxon>Bacteroidota</taxon>
        <taxon>Bacteroidia</taxon>
        <taxon>Bacteroidales</taxon>
        <taxon>Bacteroidaceae</taxon>
        <taxon>Bacteroides</taxon>
    </lineage>
</organism>
<proteinExistence type="predicted"/>
<dbReference type="Proteomes" id="UP000325055">
    <property type="component" value="Unassembled WGS sequence"/>
</dbReference>
<protein>
    <submittedName>
        <fullName evidence="2">Glycosyltransferase</fullName>
        <ecNumber evidence="4">2.4.-.-</ecNumber>
    </submittedName>
</protein>
<dbReference type="PANTHER" id="PTHR22916:SF3">
    <property type="entry name" value="UDP-GLCNAC:BETAGAL BETA-1,3-N-ACETYLGLUCOSAMINYLTRANSFERASE-LIKE PROTEIN 1"/>
    <property type="match status" value="1"/>
</dbReference>
<dbReference type="GeneID" id="66310272"/>
<keyword evidence="4" id="KW-0328">Glycosyltransferase</keyword>
<dbReference type="Gene3D" id="3.90.550.10">
    <property type="entry name" value="Spore Coat Polysaccharide Biosynthesis Protein SpsA, Chain A"/>
    <property type="match status" value="1"/>
</dbReference>
<reference evidence="5 6" key="1">
    <citation type="journal article" date="2019" name="Nat. Med.">
        <title>A library of human gut bacterial isolates paired with longitudinal multiomics data enables mechanistic microbiome research.</title>
        <authorList>
            <person name="Poyet M."/>
            <person name="Groussin M."/>
            <person name="Gibbons S.M."/>
            <person name="Avila-Pacheco J."/>
            <person name="Jiang X."/>
            <person name="Kearney S.M."/>
            <person name="Perrotta A.R."/>
            <person name="Berdy B."/>
            <person name="Zhao S."/>
            <person name="Lieberman T.D."/>
            <person name="Swanson P.K."/>
            <person name="Smith M."/>
            <person name="Roesemann S."/>
            <person name="Alexander J.E."/>
            <person name="Rich S.A."/>
            <person name="Livny J."/>
            <person name="Vlamakis H."/>
            <person name="Clish C."/>
            <person name="Bullock K."/>
            <person name="Deik A."/>
            <person name="Scott J."/>
            <person name="Pierce K.A."/>
            <person name="Xavier R.J."/>
            <person name="Alm E.J."/>
        </authorList>
    </citation>
    <scope>NUCLEOTIDE SEQUENCE [LARGE SCALE GENOMIC DNA]</scope>
    <source>
        <strain evidence="3 6">BIOML-A6</strain>
        <strain evidence="2 5">BIOML-A7</strain>
    </source>
</reference>
<dbReference type="InterPro" id="IPR001173">
    <property type="entry name" value="Glyco_trans_2-like"/>
</dbReference>
<dbReference type="GO" id="GO:0016758">
    <property type="term" value="F:hexosyltransferase activity"/>
    <property type="evidence" value="ECO:0007669"/>
    <property type="project" value="UniProtKB-ARBA"/>
</dbReference>
<feature type="domain" description="Glycosyltransferase 2-like" evidence="1">
    <location>
        <begin position="11"/>
        <end position="141"/>
    </location>
</feature>
<sequence length="255" mass="29552">MRNGNVRQNVSIIMPVYNAERFIDEAIDSVISQTYFDWELLIVDDCSTDKSSTIVKNYLRNDSRIRYLKTDKCSGSPAFPRNLGINEAKGRYIAFLDSDDIWLPNKLEDQLKVLVQPEIAIVFSNYEKIGWDSKRYGRKIIAPSIVDYLLLLKGNCIGCLTAMYDTVKVGKVFFKNMGHEDYIMWLSILKKGYQARNTDTVAALYRVGGHSISSNKLKTMLWQWSILRNEEQLPIYKATYYFIYYMVKALKKIVI</sequence>
<evidence type="ECO:0000313" key="5">
    <source>
        <dbReference type="Proteomes" id="UP000325055"/>
    </source>
</evidence>
<evidence type="ECO:0000313" key="4">
    <source>
        <dbReference type="EMBL" id="MDE8695555.1"/>
    </source>
</evidence>
<gene>
    <name evidence="3" type="ORF">F2Y81_12215</name>
    <name evidence="2" type="ORF">F2Y86_00980</name>
    <name evidence="4" type="ORF">PZH42_15705</name>
</gene>
<dbReference type="EMBL" id="VVYV01000019">
    <property type="protein sequence ID" value="KAA5417878.1"/>
    <property type="molecule type" value="Genomic_DNA"/>
</dbReference>
<dbReference type="EMBL" id="JARFID010000015">
    <property type="protein sequence ID" value="MDE8695555.1"/>
    <property type="molecule type" value="Genomic_DNA"/>
</dbReference>
<dbReference type="InterPro" id="IPR029044">
    <property type="entry name" value="Nucleotide-diphossugar_trans"/>
</dbReference>
<comment type="caution">
    <text evidence="2">The sequence shown here is derived from an EMBL/GenBank/DDBJ whole genome shotgun (WGS) entry which is preliminary data.</text>
</comment>
<evidence type="ECO:0000313" key="3">
    <source>
        <dbReference type="EMBL" id="KAA5417878.1"/>
    </source>
</evidence>
<dbReference type="EMBL" id="VVYW01000001">
    <property type="protein sequence ID" value="KAA5411325.1"/>
    <property type="molecule type" value="Genomic_DNA"/>
</dbReference>
<evidence type="ECO:0000313" key="2">
    <source>
        <dbReference type="EMBL" id="KAA5411325.1"/>
    </source>
</evidence>
<dbReference type="SUPFAM" id="SSF53448">
    <property type="entry name" value="Nucleotide-diphospho-sugar transferases"/>
    <property type="match status" value="1"/>
</dbReference>
<dbReference type="EC" id="2.4.-.-" evidence="4"/>
<name>A0A3D6AYZ0_9BACE</name>
<dbReference type="Proteomes" id="UP000448877">
    <property type="component" value="Unassembled WGS sequence"/>
</dbReference>
<evidence type="ECO:0000313" key="6">
    <source>
        <dbReference type="Proteomes" id="UP000448877"/>
    </source>
</evidence>
<dbReference type="Pfam" id="PF00535">
    <property type="entry name" value="Glycos_transf_2"/>
    <property type="match status" value="1"/>
</dbReference>
<dbReference type="RefSeq" id="WP_007212380.1">
    <property type="nucleotide sequence ID" value="NZ_CP072251.1"/>
</dbReference>
<dbReference type="Proteomes" id="UP001221924">
    <property type="component" value="Unassembled WGS sequence"/>
</dbReference>
<evidence type="ECO:0000259" key="1">
    <source>
        <dbReference type="Pfam" id="PF00535"/>
    </source>
</evidence>
<reference evidence="4" key="2">
    <citation type="submission" date="2023-03" db="EMBL/GenBank/DDBJ databases">
        <title>DFI Biobank Strains.</title>
        <authorList>
            <person name="Mostad J."/>
            <person name="Paddock L."/>
            <person name="Medina S."/>
            <person name="Waligurski E."/>
            <person name="Barat B."/>
            <person name="Smith R."/>
            <person name="Burgo V."/>
            <person name="Metcalfe C."/>
            <person name="Woodson C."/>
            <person name="Sundararajan A."/>
            <person name="Ramaswamy R."/>
            <person name="Lin H."/>
            <person name="Pamer E.G."/>
        </authorList>
    </citation>
    <scope>NUCLEOTIDE SEQUENCE</scope>
    <source>
        <strain evidence="4">DFI.9.5</strain>
    </source>
</reference>